<gene>
    <name evidence="2" type="ORF">Sango_1608300</name>
</gene>
<reference evidence="2" key="2">
    <citation type="journal article" date="2024" name="Plant">
        <title>Genomic evolution and insights into agronomic trait innovations of Sesamum species.</title>
        <authorList>
            <person name="Miao H."/>
            <person name="Wang L."/>
            <person name="Qu L."/>
            <person name="Liu H."/>
            <person name="Sun Y."/>
            <person name="Le M."/>
            <person name="Wang Q."/>
            <person name="Wei S."/>
            <person name="Zheng Y."/>
            <person name="Lin W."/>
            <person name="Duan Y."/>
            <person name="Cao H."/>
            <person name="Xiong S."/>
            <person name="Wang X."/>
            <person name="Wei L."/>
            <person name="Li C."/>
            <person name="Ma Q."/>
            <person name="Ju M."/>
            <person name="Zhao R."/>
            <person name="Li G."/>
            <person name="Mu C."/>
            <person name="Tian Q."/>
            <person name="Mei H."/>
            <person name="Zhang T."/>
            <person name="Gao T."/>
            <person name="Zhang H."/>
        </authorList>
    </citation>
    <scope>NUCLEOTIDE SEQUENCE</scope>
    <source>
        <strain evidence="2">K16</strain>
    </source>
</reference>
<dbReference type="AlphaFoldDB" id="A0AAE1WJE6"/>
<evidence type="ECO:0000313" key="3">
    <source>
        <dbReference type="Proteomes" id="UP001289374"/>
    </source>
</evidence>
<dbReference type="InterPro" id="IPR025452">
    <property type="entry name" value="DUF4218"/>
</dbReference>
<accession>A0AAE1WJE6</accession>
<sequence>MDWAQRMVFYASMSGHFSSYHDGVSDEGTRSDPTDVGPSSYYGSGPYDYVPGLSMLLINQPLWSSCTQSQLASMLYASRATAEHMTWHATYQMEEDFMCHPSNTEAWKHFDRTHPDFAKELLMFGWAFLTDGFAPHGQCLNVQQCHGPGIHYEGSIDVYYERPIRLWDGVLPVLWGPISIADTQSLCSTTLDVTKLHELERSVAVIMCNLKKTFLSAFFDSMEYLIVHLPYKGRVGGPVQYRWMYPFESFLHDLKKKR</sequence>
<dbReference type="PANTHER" id="PTHR48258:SF3">
    <property type="entry name" value="FK506-BINDING PROTEIN 4-LIKE ISOFORM X1"/>
    <property type="match status" value="1"/>
</dbReference>
<dbReference type="Pfam" id="PF13960">
    <property type="entry name" value="DUF4218"/>
    <property type="match status" value="1"/>
</dbReference>
<dbReference type="PANTHER" id="PTHR48258">
    <property type="entry name" value="DUF4218 DOMAIN-CONTAINING PROTEIN-RELATED"/>
    <property type="match status" value="1"/>
</dbReference>
<evidence type="ECO:0000313" key="2">
    <source>
        <dbReference type="EMBL" id="KAK4394540.1"/>
    </source>
</evidence>
<feature type="domain" description="DUF4218" evidence="1">
    <location>
        <begin position="186"/>
        <end position="257"/>
    </location>
</feature>
<reference evidence="2" key="1">
    <citation type="submission" date="2020-06" db="EMBL/GenBank/DDBJ databases">
        <authorList>
            <person name="Li T."/>
            <person name="Hu X."/>
            <person name="Zhang T."/>
            <person name="Song X."/>
            <person name="Zhang H."/>
            <person name="Dai N."/>
            <person name="Sheng W."/>
            <person name="Hou X."/>
            <person name="Wei L."/>
        </authorList>
    </citation>
    <scope>NUCLEOTIDE SEQUENCE</scope>
    <source>
        <strain evidence="2">K16</strain>
        <tissue evidence="2">Leaf</tissue>
    </source>
</reference>
<organism evidence="2 3">
    <name type="scientific">Sesamum angolense</name>
    <dbReference type="NCBI Taxonomy" id="2727404"/>
    <lineage>
        <taxon>Eukaryota</taxon>
        <taxon>Viridiplantae</taxon>
        <taxon>Streptophyta</taxon>
        <taxon>Embryophyta</taxon>
        <taxon>Tracheophyta</taxon>
        <taxon>Spermatophyta</taxon>
        <taxon>Magnoliopsida</taxon>
        <taxon>eudicotyledons</taxon>
        <taxon>Gunneridae</taxon>
        <taxon>Pentapetalae</taxon>
        <taxon>asterids</taxon>
        <taxon>lamiids</taxon>
        <taxon>Lamiales</taxon>
        <taxon>Pedaliaceae</taxon>
        <taxon>Sesamum</taxon>
    </lineage>
</organism>
<evidence type="ECO:0000259" key="1">
    <source>
        <dbReference type="Pfam" id="PF13960"/>
    </source>
</evidence>
<protein>
    <recommendedName>
        <fullName evidence="1">DUF4218 domain-containing protein</fullName>
    </recommendedName>
</protein>
<dbReference type="InterPro" id="IPR004242">
    <property type="entry name" value="Transposase_21"/>
</dbReference>
<keyword evidence="3" id="KW-1185">Reference proteome</keyword>
<dbReference type="EMBL" id="JACGWL010000009">
    <property type="protein sequence ID" value="KAK4394540.1"/>
    <property type="molecule type" value="Genomic_DNA"/>
</dbReference>
<name>A0AAE1WJE6_9LAMI</name>
<dbReference type="Proteomes" id="UP001289374">
    <property type="component" value="Unassembled WGS sequence"/>
</dbReference>
<proteinExistence type="predicted"/>
<comment type="caution">
    <text evidence="2">The sequence shown here is derived from an EMBL/GenBank/DDBJ whole genome shotgun (WGS) entry which is preliminary data.</text>
</comment>
<dbReference type="Pfam" id="PF02992">
    <property type="entry name" value="Transposase_21"/>
    <property type="match status" value="1"/>
</dbReference>